<dbReference type="NCBIfam" id="TIGR02231">
    <property type="entry name" value="mucoidy inhibitor MuiA family protein"/>
    <property type="match status" value="1"/>
</dbReference>
<evidence type="ECO:0000259" key="3">
    <source>
        <dbReference type="Pfam" id="PF13598"/>
    </source>
</evidence>
<evidence type="ECO:0000313" key="5">
    <source>
        <dbReference type="EMBL" id="KAJ4482994.1"/>
    </source>
</evidence>
<evidence type="ECO:0000256" key="2">
    <source>
        <dbReference type="SAM" id="MobiDB-lite"/>
    </source>
</evidence>
<evidence type="ECO:0000313" key="6">
    <source>
        <dbReference type="Proteomes" id="UP001150238"/>
    </source>
</evidence>
<dbReference type="PANTHER" id="PTHR31005:SF8">
    <property type="entry name" value="DUF4139 DOMAIN-CONTAINING PROTEIN"/>
    <property type="match status" value="1"/>
</dbReference>
<dbReference type="PANTHER" id="PTHR31005">
    <property type="entry name" value="DUF4139 DOMAIN-CONTAINING PROTEIN"/>
    <property type="match status" value="1"/>
</dbReference>
<evidence type="ECO:0008006" key="7">
    <source>
        <dbReference type="Google" id="ProtNLM"/>
    </source>
</evidence>
<name>A0A9W9DSE2_9AGAR</name>
<sequence length="786" mass="85946">MATLPPGHTTHTISLVSLKDSKLIHVNLYTGRAEICRQFKFNVQTGQNQLYITGLPNVIEQESLRVQGHGDATIHDVSLSTMPAQPQITTSTTLQELVARKDLLRNAIHRARTASRALEAYMGSMSVHDVPLSQVGSFLESYNLHGSKLDEELARLKNEEDEVYKEIQTQKDRIAAEQLSQSGGGTLGMQVSVGLFAENEGQIELQLVYAVFSANWEAVYDIRVNLESKDHPLTLVYKAAIVQNTGEDWTNVPLTLETTTPSYGVLIPTLNPLKLSTYRKPYRDLQPMSIITAPVMMAQRYSRSRSGSRSPRRRRSRDRSYSPENYRGQRRRSSSSSRSRRSRTPPPVVISVPAPPPRALNTLGLTVTSKGNGRFNHSVFQIPGLINVPSDGMAHNVTVVELKEELNTKLQWFAVPKVDTRIHLNAKIKNASEYALIPGKASVYVDGTFIARTDVPASGPDETFDCSLGLDSSIKITYHPLSTKIIHRTPFTGFTGINSLSTFGTTKTTTTLYSQRITVVNTKRVSIDAMKILDRVPVSEDERIKVKVLKPTELEQSKLAMIFDGKKGRDQSQAQNEAILPGSETATIKGPYSKKIDDASSLISSKTGSTIGKRFSSMRIPFSTRKSQDGFSGISPSSQSGLGSSVDGEKAVSVSNPLTVQTPHAPTSRQTPVTRIIAQWDGAEANTEHLHSSSPNENANNSDDTNFISVTAESSKSTVVVGTGTGIDRTGKADGVKSADTGSELGSDGKMNWLLYDIAPQGTVKLVLEWEVSAASTLEVVEWESS</sequence>
<dbReference type="InterPro" id="IPR025554">
    <property type="entry name" value="DUF4140"/>
</dbReference>
<keyword evidence="1" id="KW-0175">Coiled coil</keyword>
<evidence type="ECO:0000256" key="1">
    <source>
        <dbReference type="SAM" id="Coils"/>
    </source>
</evidence>
<feature type="domain" description="DUF4139" evidence="3">
    <location>
        <begin position="205"/>
        <end position="559"/>
    </location>
</feature>
<feature type="region of interest" description="Disordered" evidence="2">
    <location>
        <begin position="624"/>
        <end position="650"/>
    </location>
</feature>
<feature type="domain" description="DUF4140" evidence="4">
    <location>
        <begin position="26"/>
        <end position="122"/>
    </location>
</feature>
<dbReference type="AlphaFoldDB" id="A0A9W9DSE2"/>
<dbReference type="InterPro" id="IPR037291">
    <property type="entry name" value="DUF4139"/>
</dbReference>
<feature type="compositionally biased region" description="Low complexity" evidence="2">
    <location>
        <begin position="630"/>
        <end position="646"/>
    </location>
</feature>
<comment type="caution">
    <text evidence="5">The sequence shown here is derived from an EMBL/GenBank/DDBJ whole genome shotgun (WGS) entry which is preliminary data.</text>
</comment>
<accession>A0A9W9DSE2</accession>
<dbReference type="EMBL" id="JANVFS010000013">
    <property type="protein sequence ID" value="KAJ4482994.1"/>
    <property type="molecule type" value="Genomic_DNA"/>
</dbReference>
<feature type="compositionally biased region" description="Basic residues" evidence="2">
    <location>
        <begin position="328"/>
        <end position="343"/>
    </location>
</feature>
<feature type="compositionally biased region" description="Pro residues" evidence="2">
    <location>
        <begin position="344"/>
        <end position="355"/>
    </location>
</feature>
<dbReference type="Pfam" id="PF13598">
    <property type="entry name" value="DUF4139"/>
    <property type="match status" value="1"/>
</dbReference>
<feature type="region of interest" description="Disordered" evidence="2">
    <location>
        <begin position="299"/>
        <end position="355"/>
    </location>
</feature>
<gene>
    <name evidence="5" type="ORF">C8J55DRAFT_511211</name>
</gene>
<feature type="region of interest" description="Disordered" evidence="2">
    <location>
        <begin position="566"/>
        <end position="585"/>
    </location>
</feature>
<dbReference type="InterPro" id="IPR011935">
    <property type="entry name" value="CHP02231"/>
</dbReference>
<feature type="coiled-coil region" evidence="1">
    <location>
        <begin position="139"/>
        <end position="173"/>
    </location>
</feature>
<dbReference type="Proteomes" id="UP001150238">
    <property type="component" value="Unassembled WGS sequence"/>
</dbReference>
<organism evidence="5 6">
    <name type="scientific">Lentinula lateritia</name>
    <dbReference type="NCBI Taxonomy" id="40482"/>
    <lineage>
        <taxon>Eukaryota</taxon>
        <taxon>Fungi</taxon>
        <taxon>Dikarya</taxon>
        <taxon>Basidiomycota</taxon>
        <taxon>Agaricomycotina</taxon>
        <taxon>Agaricomycetes</taxon>
        <taxon>Agaricomycetidae</taxon>
        <taxon>Agaricales</taxon>
        <taxon>Marasmiineae</taxon>
        <taxon>Omphalotaceae</taxon>
        <taxon>Lentinula</taxon>
    </lineage>
</organism>
<feature type="compositionally biased region" description="Low complexity" evidence="2">
    <location>
        <begin position="300"/>
        <end position="309"/>
    </location>
</feature>
<dbReference type="Pfam" id="PF13600">
    <property type="entry name" value="DUF4140"/>
    <property type="match status" value="1"/>
</dbReference>
<reference evidence="5" key="1">
    <citation type="submission" date="2022-08" db="EMBL/GenBank/DDBJ databases">
        <authorList>
            <consortium name="DOE Joint Genome Institute"/>
            <person name="Min B."/>
            <person name="Riley R."/>
            <person name="Sierra-Patev S."/>
            <person name="Naranjo-Ortiz M."/>
            <person name="Looney B."/>
            <person name="Konkel Z."/>
            <person name="Slot J.C."/>
            <person name="Sakamoto Y."/>
            <person name="Steenwyk J.L."/>
            <person name="Rokas A."/>
            <person name="Carro J."/>
            <person name="Camarero S."/>
            <person name="Ferreira P."/>
            <person name="Molpeceres G."/>
            <person name="Ruiz-Duenas F.J."/>
            <person name="Serrano A."/>
            <person name="Henrissat B."/>
            <person name="Drula E."/>
            <person name="Hughes K.W."/>
            <person name="Mata J.L."/>
            <person name="Ishikawa N.K."/>
            <person name="Vargas-Isla R."/>
            <person name="Ushijima S."/>
            <person name="Smith C.A."/>
            <person name="Ahrendt S."/>
            <person name="Andreopoulos W."/>
            <person name="He G."/>
            <person name="Labutti K."/>
            <person name="Lipzen A."/>
            <person name="Ng V."/>
            <person name="Sandor L."/>
            <person name="Barry K."/>
            <person name="Martinez A.T."/>
            <person name="Xiao Y."/>
            <person name="Gibbons J.G."/>
            <person name="Terashima K."/>
            <person name="Hibbett D.S."/>
            <person name="Grigoriev I.V."/>
        </authorList>
    </citation>
    <scope>NUCLEOTIDE SEQUENCE</scope>
    <source>
        <strain evidence="5">Sp2 HRB7682 ss15</strain>
    </source>
</reference>
<proteinExistence type="predicted"/>
<reference evidence="5" key="2">
    <citation type="journal article" date="2023" name="Proc. Natl. Acad. Sci. U.S.A.">
        <title>A global phylogenomic analysis of the shiitake genus Lentinula.</title>
        <authorList>
            <person name="Sierra-Patev S."/>
            <person name="Min B."/>
            <person name="Naranjo-Ortiz M."/>
            <person name="Looney B."/>
            <person name="Konkel Z."/>
            <person name="Slot J.C."/>
            <person name="Sakamoto Y."/>
            <person name="Steenwyk J.L."/>
            <person name="Rokas A."/>
            <person name="Carro J."/>
            <person name="Camarero S."/>
            <person name="Ferreira P."/>
            <person name="Molpeceres G."/>
            <person name="Ruiz-Duenas F.J."/>
            <person name="Serrano A."/>
            <person name="Henrissat B."/>
            <person name="Drula E."/>
            <person name="Hughes K.W."/>
            <person name="Mata J.L."/>
            <person name="Ishikawa N.K."/>
            <person name="Vargas-Isla R."/>
            <person name="Ushijima S."/>
            <person name="Smith C.A."/>
            <person name="Donoghue J."/>
            <person name="Ahrendt S."/>
            <person name="Andreopoulos W."/>
            <person name="He G."/>
            <person name="LaButti K."/>
            <person name="Lipzen A."/>
            <person name="Ng V."/>
            <person name="Riley R."/>
            <person name="Sandor L."/>
            <person name="Barry K."/>
            <person name="Martinez A.T."/>
            <person name="Xiao Y."/>
            <person name="Gibbons J.G."/>
            <person name="Terashima K."/>
            <person name="Grigoriev I.V."/>
            <person name="Hibbett D."/>
        </authorList>
    </citation>
    <scope>NUCLEOTIDE SEQUENCE</scope>
    <source>
        <strain evidence="5">Sp2 HRB7682 ss15</strain>
    </source>
</reference>
<evidence type="ECO:0000259" key="4">
    <source>
        <dbReference type="Pfam" id="PF13600"/>
    </source>
</evidence>
<protein>
    <recommendedName>
        <fullName evidence="7">Mucoidy inhibitor A</fullName>
    </recommendedName>
</protein>